<feature type="region of interest" description="Disordered" evidence="1">
    <location>
        <begin position="33"/>
        <end position="52"/>
    </location>
</feature>
<evidence type="ECO:0000313" key="2">
    <source>
        <dbReference type="EMBL" id="PRQ05432.1"/>
    </source>
</evidence>
<accession>A0A2S9YK78</accession>
<dbReference type="Proteomes" id="UP000237968">
    <property type="component" value="Unassembled WGS sequence"/>
</dbReference>
<dbReference type="EMBL" id="PVNK01000013">
    <property type="protein sequence ID" value="PRQ05432.1"/>
    <property type="molecule type" value="Genomic_DNA"/>
</dbReference>
<evidence type="ECO:0000313" key="3">
    <source>
        <dbReference type="Proteomes" id="UP000237968"/>
    </source>
</evidence>
<organism evidence="2 3">
    <name type="scientific">Enhygromyxa salina</name>
    <dbReference type="NCBI Taxonomy" id="215803"/>
    <lineage>
        <taxon>Bacteria</taxon>
        <taxon>Pseudomonadati</taxon>
        <taxon>Myxococcota</taxon>
        <taxon>Polyangia</taxon>
        <taxon>Nannocystales</taxon>
        <taxon>Nannocystaceae</taxon>
        <taxon>Enhygromyxa</taxon>
    </lineage>
</organism>
<gene>
    <name evidence="2" type="ORF">ENSA5_02520</name>
</gene>
<protein>
    <submittedName>
        <fullName evidence="2">Uncharacterized protein</fullName>
    </submittedName>
</protein>
<reference evidence="2 3" key="1">
    <citation type="submission" date="2018-03" db="EMBL/GenBank/DDBJ databases">
        <title>Draft Genome Sequences of the Obligatory Marine Myxobacteria Enhygromyxa salina SWB005.</title>
        <authorList>
            <person name="Poehlein A."/>
            <person name="Moghaddam J.A."/>
            <person name="Harms H."/>
            <person name="Alanjari M."/>
            <person name="Koenig G.M."/>
            <person name="Daniel R."/>
            <person name="Schaeberle T.F."/>
        </authorList>
    </citation>
    <scope>NUCLEOTIDE SEQUENCE [LARGE SCALE GENOMIC DNA]</scope>
    <source>
        <strain evidence="2 3">SWB005</strain>
    </source>
</reference>
<evidence type="ECO:0000256" key="1">
    <source>
        <dbReference type="SAM" id="MobiDB-lite"/>
    </source>
</evidence>
<dbReference type="AlphaFoldDB" id="A0A2S9YK78"/>
<dbReference type="RefSeq" id="WP_106389732.1">
    <property type="nucleotide sequence ID" value="NZ_PVNK01000013.1"/>
</dbReference>
<comment type="caution">
    <text evidence="2">The sequence shown here is derived from an EMBL/GenBank/DDBJ whole genome shotgun (WGS) entry which is preliminary data.</text>
</comment>
<proteinExistence type="predicted"/>
<name>A0A2S9YK78_9BACT</name>
<sequence length="75" mass="7836">MSAHVRAVAAVRELRAALRPAARLLRSVSHQLADRRREQAASAPTSSAGARGPKRLILESALAAANSLQAPIVSS</sequence>
<keyword evidence="3" id="KW-1185">Reference proteome</keyword>